<evidence type="ECO:0000313" key="4">
    <source>
        <dbReference type="Proteomes" id="UP001224418"/>
    </source>
</evidence>
<accession>A0ABU0JN35</accession>
<dbReference type="RefSeq" id="WP_111943777.1">
    <property type="nucleotide sequence ID" value="NZ_BAAACJ010000024.1"/>
</dbReference>
<dbReference type="Proteomes" id="UP001224418">
    <property type="component" value="Unassembled WGS sequence"/>
</dbReference>
<feature type="compositionally biased region" description="Basic residues" evidence="1">
    <location>
        <begin position="105"/>
        <end position="120"/>
    </location>
</feature>
<proteinExistence type="predicted"/>
<gene>
    <name evidence="3" type="ORF">QOZ93_000192</name>
</gene>
<protein>
    <submittedName>
        <fullName evidence="3">Membrane protein</fullName>
    </submittedName>
</protein>
<evidence type="ECO:0000256" key="2">
    <source>
        <dbReference type="SAM" id="Phobius"/>
    </source>
</evidence>
<sequence length="120" mass="13988">MQIVKIILMALLVVFTGLLLFGVLTQTVFKKFKVNKWIILLITIVAILLPPFFRISYNKGFLGLFVFPVIYIVLVLWFLQTSGLLNSKDQREKEKKKQQQEVIRPKAKPNRVKNNKKTNK</sequence>
<keyword evidence="2" id="KW-0472">Membrane</keyword>
<keyword evidence="2" id="KW-0812">Transmembrane</keyword>
<reference evidence="3 4" key="1">
    <citation type="submission" date="2023-07" db="EMBL/GenBank/DDBJ databases">
        <title>Genomic Encyclopedia of Type Strains, Phase IV (KMG-IV): sequencing the most valuable type-strain genomes for metagenomic binning, comparative biology and taxonomic classification.</title>
        <authorList>
            <person name="Goeker M."/>
        </authorList>
    </citation>
    <scope>NUCLEOTIDE SEQUENCE [LARGE SCALE GENOMIC DNA]</scope>
    <source>
        <strain evidence="3 4">DSM 1400</strain>
    </source>
</reference>
<comment type="caution">
    <text evidence="3">The sequence shown here is derived from an EMBL/GenBank/DDBJ whole genome shotgun (WGS) entry which is preliminary data.</text>
</comment>
<name>A0ABU0JN35_HATLI</name>
<keyword evidence="4" id="KW-1185">Reference proteome</keyword>
<feature type="transmembrane region" description="Helical" evidence="2">
    <location>
        <begin position="6"/>
        <end position="25"/>
    </location>
</feature>
<feature type="transmembrane region" description="Helical" evidence="2">
    <location>
        <begin position="37"/>
        <end position="55"/>
    </location>
</feature>
<evidence type="ECO:0000256" key="1">
    <source>
        <dbReference type="SAM" id="MobiDB-lite"/>
    </source>
</evidence>
<evidence type="ECO:0000313" key="3">
    <source>
        <dbReference type="EMBL" id="MDQ0478491.1"/>
    </source>
</evidence>
<keyword evidence="2" id="KW-1133">Transmembrane helix</keyword>
<feature type="compositionally biased region" description="Basic and acidic residues" evidence="1">
    <location>
        <begin position="88"/>
        <end position="99"/>
    </location>
</feature>
<organism evidence="3 4">
    <name type="scientific">Hathewaya limosa</name>
    <name type="common">Clostridium limosum</name>
    <dbReference type="NCBI Taxonomy" id="1536"/>
    <lineage>
        <taxon>Bacteria</taxon>
        <taxon>Bacillati</taxon>
        <taxon>Bacillota</taxon>
        <taxon>Clostridia</taxon>
        <taxon>Eubacteriales</taxon>
        <taxon>Clostridiaceae</taxon>
        <taxon>Hathewaya</taxon>
    </lineage>
</organism>
<dbReference type="EMBL" id="JAUSWN010000001">
    <property type="protein sequence ID" value="MDQ0478491.1"/>
    <property type="molecule type" value="Genomic_DNA"/>
</dbReference>
<feature type="region of interest" description="Disordered" evidence="1">
    <location>
        <begin position="88"/>
        <end position="120"/>
    </location>
</feature>
<feature type="transmembrane region" description="Helical" evidence="2">
    <location>
        <begin position="61"/>
        <end position="79"/>
    </location>
</feature>